<dbReference type="GeneID" id="93259013"/>
<evidence type="ECO:0000313" key="4">
    <source>
        <dbReference type="Proteomes" id="UP001555176"/>
    </source>
</evidence>
<name>A0AAU7WME0_9BACI</name>
<protein>
    <submittedName>
        <fullName evidence="3">DUF5105 domain-containing protein</fullName>
    </submittedName>
</protein>
<evidence type="ECO:0000259" key="1">
    <source>
        <dbReference type="Pfam" id="PF17118"/>
    </source>
</evidence>
<dbReference type="EMBL" id="CP158453">
    <property type="protein sequence ID" value="XBX98997.1"/>
    <property type="molecule type" value="Genomic_DNA"/>
</dbReference>
<reference evidence="2 4" key="1">
    <citation type="submission" date="2024-04" db="EMBL/GenBank/DDBJ databases">
        <title>Bacterial genomes from commercial probiotics.</title>
        <authorList>
            <person name="Brady R."/>
            <person name="Call G.B."/>
            <person name="Chaston J.M."/>
        </authorList>
    </citation>
    <scope>NUCLEOTIDE SEQUENCE [LARGE SCALE GENOMIC DNA]</scope>
    <source>
        <strain evidence="2">Gbc_m</strain>
        <strain evidence="4">gbc_m</strain>
    </source>
</reference>
<dbReference type="InterPro" id="IPR031343">
    <property type="entry name" value="DUF5105"/>
</dbReference>
<dbReference type="AlphaFoldDB" id="A0AAU7WME0"/>
<feature type="domain" description="DUF5105" evidence="1">
    <location>
        <begin position="40"/>
        <end position="223"/>
    </location>
</feature>
<dbReference type="Proteomes" id="UP001555176">
    <property type="component" value="Unassembled WGS sequence"/>
</dbReference>
<gene>
    <name evidence="2" type="ORF">ABC651_05210</name>
    <name evidence="3" type="ORF">ABR335_05390</name>
</gene>
<organism evidence="3">
    <name type="scientific">Heyndrickxia faecalis</name>
    <dbReference type="NCBI Taxonomy" id="2824910"/>
    <lineage>
        <taxon>Bacteria</taxon>
        <taxon>Bacillati</taxon>
        <taxon>Bacillota</taxon>
        <taxon>Bacilli</taxon>
        <taxon>Bacillales</taxon>
        <taxon>Bacillaceae</taxon>
        <taxon>Heyndrickxia</taxon>
    </lineage>
</organism>
<accession>A0AAU7WME0</accession>
<dbReference type="RefSeq" id="WP_080666395.1">
    <property type="nucleotide sequence ID" value="NZ_CP158453.1"/>
</dbReference>
<dbReference type="Pfam" id="PF17118">
    <property type="entry name" value="DUF5105"/>
    <property type="match status" value="1"/>
</dbReference>
<keyword evidence="4" id="KW-1185">Reference proteome</keyword>
<evidence type="ECO:0000313" key="3">
    <source>
        <dbReference type="EMBL" id="XBX98997.1"/>
    </source>
</evidence>
<dbReference type="EMBL" id="JBDGII010000009">
    <property type="protein sequence ID" value="MEW7078449.1"/>
    <property type="molecule type" value="Genomic_DNA"/>
</dbReference>
<reference evidence="3" key="2">
    <citation type="submission" date="2024-06" db="EMBL/GenBank/DDBJ databases">
        <authorList>
            <person name="Huang C.H."/>
            <person name="Ting Y.S."/>
            <person name="Cheng Y.H."/>
        </authorList>
    </citation>
    <scope>NUCLEOTIDE SEQUENCE</scope>
    <source>
        <strain evidence="3">TCI803</strain>
    </source>
</reference>
<sequence>MTVLVKVKKGKTYTLGIQPFTEKSGDDSDELKLALDTKKYSKSYDSLQDQAKALKAYIDTIYLNKDNADYEKYVSENKEAVQTDAYKTFKKAFNDNITDDISDADMKKYYEAYKSAAAEKAKLDAEAVASYKNKAVVKLTYSTISMDDISEKVEKYADEYLDNSENYDSEKAKKYALSKFDSIVSSMEPKEAEDPAEVSMVKKDGKWTVWQENDYTNELEEAFAGGEVY</sequence>
<evidence type="ECO:0000313" key="2">
    <source>
        <dbReference type="EMBL" id="MEW7078449.1"/>
    </source>
</evidence>
<proteinExistence type="predicted"/>